<dbReference type="Proteomes" id="UP000634668">
    <property type="component" value="Unassembled WGS sequence"/>
</dbReference>
<dbReference type="Gene3D" id="3.30.1330.60">
    <property type="entry name" value="OmpA-like domain"/>
    <property type="match status" value="1"/>
</dbReference>
<evidence type="ECO:0000256" key="4">
    <source>
        <dbReference type="PROSITE-ProRule" id="PRU00473"/>
    </source>
</evidence>
<accession>A0A918ISP1</accession>
<gene>
    <name evidence="7" type="ORF">GCM10007383_12480</name>
</gene>
<comment type="caution">
    <text evidence="7">The sequence shown here is derived from an EMBL/GenBank/DDBJ whole genome shotgun (WGS) entry which is preliminary data.</text>
</comment>
<evidence type="ECO:0000256" key="2">
    <source>
        <dbReference type="ARBA" id="ARBA00023136"/>
    </source>
</evidence>
<dbReference type="InterPro" id="IPR036737">
    <property type="entry name" value="OmpA-like_sf"/>
</dbReference>
<dbReference type="Pfam" id="PF00691">
    <property type="entry name" value="OmpA"/>
    <property type="match status" value="1"/>
</dbReference>
<protein>
    <recommendedName>
        <fullName evidence="6">OmpA-like domain-containing protein</fullName>
    </recommendedName>
</protein>
<proteinExistence type="predicted"/>
<dbReference type="InterPro" id="IPR006664">
    <property type="entry name" value="OMP_bac"/>
</dbReference>
<feature type="chain" id="PRO_5037320053" description="OmpA-like domain-containing protein" evidence="5">
    <location>
        <begin position="28"/>
        <end position="346"/>
    </location>
</feature>
<evidence type="ECO:0000256" key="5">
    <source>
        <dbReference type="SAM" id="SignalP"/>
    </source>
</evidence>
<keyword evidence="5" id="KW-0732">Signal</keyword>
<organism evidence="7 8">
    <name type="scientific">Arenibacter certesii</name>
    <dbReference type="NCBI Taxonomy" id="228955"/>
    <lineage>
        <taxon>Bacteria</taxon>
        <taxon>Pseudomonadati</taxon>
        <taxon>Bacteroidota</taxon>
        <taxon>Flavobacteriia</taxon>
        <taxon>Flavobacteriales</taxon>
        <taxon>Flavobacteriaceae</taxon>
        <taxon>Arenibacter</taxon>
    </lineage>
</organism>
<reference evidence="7" key="2">
    <citation type="submission" date="2020-09" db="EMBL/GenBank/DDBJ databases">
        <authorList>
            <person name="Sun Q."/>
            <person name="Kim S."/>
        </authorList>
    </citation>
    <scope>NUCLEOTIDE SEQUENCE</scope>
    <source>
        <strain evidence="7">KCTC 12113</strain>
    </source>
</reference>
<sequence>MLNFNSMNKLNIILISISTLLSASLFAQSERTSDNSAIVMTKTELNSFLNTIAEARRVQNQERKRKSEKQDLAELRLKYKAPSEYQWRPEMEPRFNDISNQQILMELRYLNQRINDIGSNSNRTPMMGSDRSTLIMPGSTGASPIVSAPYPQNDRDLTTIIPRSNRDLREINELKAKIDSLMSTKALDATARKDDFLSDSLNTVIGGLKDIRRQLDSLETKMTISKEVDKPVEIKEPEVDKSYFKQQVYFDNNSETLNADYIPFIQDLTQTLINNPEAKLMLEGWASPTGKSSYNKLLSMRRAEAVKQAFLNNRIDASRVITAFRGEDKTSSEQHARRVDMSIIVK</sequence>
<comment type="subcellular location">
    <subcellularLocation>
        <location evidence="1">Cell outer membrane</location>
    </subcellularLocation>
</comment>
<keyword evidence="8" id="KW-1185">Reference proteome</keyword>
<keyword evidence="3" id="KW-0998">Cell outer membrane</keyword>
<evidence type="ECO:0000259" key="6">
    <source>
        <dbReference type="PROSITE" id="PS51123"/>
    </source>
</evidence>
<dbReference type="SUPFAM" id="SSF103088">
    <property type="entry name" value="OmpA-like"/>
    <property type="match status" value="1"/>
</dbReference>
<keyword evidence="2 4" id="KW-0472">Membrane</keyword>
<feature type="domain" description="OmpA-like" evidence="6">
    <location>
        <begin position="239"/>
        <end position="346"/>
    </location>
</feature>
<evidence type="ECO:0000256" key="1">
    <source>
        <dbReference type="ARBA" id="ARBA00004442"/>
    </source>
</evidence>
<evidence type="ECO:0000256" key="3">
    <source>
        <dbReference type="ARBA" id="ARBA00023237"/>
    </source>
</evidence>
<dbReference type="PRINTS" id="PR01021">
    <property type="entry name" value="OMPADOMAIN"/>
</dbReference>
<dbReference type="PROSITE" id="PS51123">
    <property type="entry name" value="OMPA_2"/>
    <property type="match status" value="1"/>
</dbReference>
<evidence type="ECO:0000313" key="7">
    <source>
        <dbReference type="EMBL" id="GGW28591.1"/>
    </source>
</evidence>
<name>A0A918ISP1_9FLAO</name>
<dbReference type="InterPro" id="IPR006665">
    <property type="entry name" value="OmpA-like"/>
</dbReference>
<dbReference type="PANTHER" id="PTHR30329:SF21">
    <property type="entry name" value="LIPOPROTEIN YIAD-RELATED"/>
    <property type="match status" value="1"/>
</dbReference>
<dbReference type="AlphaFoldDB" id="A0A918ISP1"/>
<dbReference type="CDD" id="cd07185">
    <property type="entry name" value="OmpA_C-like"/>
    <property type="match status" value="1"/>
</dbReference>
<dbReference type="EMBL" id="BMWP01000006">
    <property type="protein sequence ID" value="GGW28591.1"/>
    <property type="molecule type" value="Genomic_DNA"/>
</dbReference>
<dbReference type="PANTHER" id="PTHR30329">
    <property type="entry name" value="STATOR ELEMENT OF FLAGELLAR MOTOR COMPLEX"/>
    <property type="match status" value="1"/>
</dbReference>
<evidence type="ECO:0000313" key="8">
    <source>
        <dbReference type="Proteomes" id="UP000634668"/>
    </source>
</evidence>
<dbReference type="GO" id="GO:0009279">
    <property type="term" value="C:cell outer membrane"/>
    <property type="evidence" value="ECO:0007669"/>
    <property type="project" value="UniProtKB-SubCell"/>
</dbReference>
<dbReference type="InterPro" id="IPR050330">
    <property type="entry name" value="Bact_OuterMem_StrucFunc"/>
</dbReference>
<feature type="signal peptide" evidence="5">
    <location>
        <begin position="1"/>
        <end position="27"/>
    </location>
</feature>
<reference evidence="7" key="1">
    <citation type="journal article" date="2014" name="Int. J. Syst. Evol. Microbiol.">
        <title>Complete genome sequence of Corynebacterium casei LMG S-19264T (=DSM 44701T), isolated from a smear-ripened cheese.</title>
        <authorList>
            <consortium name="US DOE Joint Genome Institute (JGI-PGF)"/>
            <person name="Walter F."/>
            <person name="Albersmeier A."/>
            <person name="Kalinowski J."/>
            <person name="Ruckert C."/>
        </authorList>
    </citation>
    <scope>NUCLEOTIDE SEQUENCE</scope>
    <source>
        <strain evidence="7">KCTC 12113</strain>
    </source>
</reference>